<reference evidence="4" key="1">
    <citation type="submission" date="2021-11" db="EMBL/GenBank/DDBJ databases">
        <authorList>
            <consortium name="Genoscope - CEA"/>
            <person name="William W."/>
        </authorList>
    </citation>
    <scope>NUCLEOTIDE SEQUENCE</scope>
</reference>
<evidence type="ECO:0000313" key="4">
    <source>
        <dbReference type="EMBL" id="CAH0370456.1"/>
    </source>
</evidence>
<comment type="caution">
    <text evidence="4">The sequence shown here is derived from an EMBL/GenBank/DDBJ whole genome shotgun (WGS) entry which is preliminary data.</text>
</comment>
<evidence type="ECO:0000313" key="5">
    <source>
        <dbReference type="Proteomes" id="UP000789595"/>
    </source>
</evidence>
<gene>
    <name evidence="4" type="ORF">PECAL_3P03460</name>
</gene>
<dbReference type="CDD" id="cd02440">
    <property type="entry name" value="AdoMet_MTases"/>
    <property type="match status" value="1"/>
</dbReference>
<dbReference type="PANTHER" id="PTHR43861">
    <property type="entry name" value="TRANS-ACONITATE 2-METHYLTRANSFERASE-RELATED"/>
    <property type="match status" value="1"/>
</dbReference>
<organism evidence="4 5">
    <name type="scientific">Pelagomonas calceolata</name>
    <dbReference type="NCBI Taxonomy" id="35677"/>
    <lineage>
        <taxon>Eukaryota</taxon>
        <taxon>Sar</taxon>
        <taxon>Stramenopiles</taxon>
        <taxon>Ochrophyta</taxon>
        <taxon>Pelagophyceae</taxon>
        <taxon>Pelagomonadales</taxon>
        <taxon>Pelagomonadaceae</taxon>
        <taxon>Pelagomonas</taxon>
    </lineage>
</organism>
<protein>
    <recommendedName>
        <fullName evidence="3">Methyltransferase domain-containing protein</fullName>
    </recommendedName>
</protein>
<dbReference type="AlphaFoldDB" id="A0A8J2SMD1"/>
<dbReference type="Proteomes" id="UP000789595">
    <property type="component" value="Unassembled WGS sequence"/>
</dbReference>
<evidence type="ECO:0000256" key="2">
    <source>
        <dbReference type="ARBA" id="ARBA00022679"/>
    </source>
</evidence>
<proteinExistence type="predicted"/>
<dbReference type="InterPro" id="IPR029063">
    <property type="entry name" value="SAM-dependent_MTases_sf"/>
</dbReference>
<dbReference type="InterPro" id="IPR041698">
    <property type="entry name" value="Methyltransf_25"/>
</dbReference>
<dbReference type="SUPFAM" id="SSF53335">
    <property type="entry name" value="S-adenosyl-L-methionine-dependent methyltransferases"/>
    <property type="match status" value="1"/>
</dbReference>
<keyword evidence="5" id="KW-1185">Reference proteome</keyword>
<dbReference type="GO" id="GO:0032259">
    <property type="term" value="P:methylation"/>
    <property type="evidence" value="ECO:0007669"/>
    <property type="project" value="UniProtKB-KW"/>
</dbReference>
<evidence type="ECO:0000256" key="1">
    <source>
        <dbReference type="ARBA" id="ARBA00022603"/>
    </source>
</evidence>
<dbReference type="Pfam" id="PF13649">
    <property type="entry name" value="Methyltransf_25"/>
    <property type="match status" value="1"/>
</dbReference>
<evidence type="ECO:0000259" key="3">
    <source>
        <dbReference type="Pfam" id="PF13649"/>
    </source>
</evidence>
<keyword evidence="2" id="KW-0808">Transferase</keyword>
<name>A0A8J2SMD1_9STRA</name>
<dbReference type="EMBL" id="CAKKNE010000003">
    <property type="protein sequence ID" value="CAH0370456.1"/>
    <property type="molecule type" value="Genomic_DNA"/>
</dbReference>
<dbReference type="Gene3D" id="3.40.50.150">
    <property type="entry name" value="Vaccinia Virus protein VP39"/>
    <property type="match status" value="1"/>
</dbReference>
<keyword evidence="1" id="KW-0489">Methyltransferase</keyword>
<dbReference type="GO" id="GO:0008168">
    <property type="term" value="F:methyltransferase activity"/>
    <property type="evidence" value="ECO:0007669"/>
    <property type="project" value="UniProtKB-KW"/>
</dbReference>
<accession>A0A8J2SMD1</accession>
<feature type="domain" description="Methyltransferase" evidence="3">
    <location>
        <begin position="105"/>
        <end position="195"/>
    </location>
</feature>
<sequence length="269" mass="29750">MDPIVDEDDKTQEAVEQTKHEYDSVAAQYSKMNRHASAEHVELLLAAMPRGVAEDRRRREAEELIPTINVHIKKLEDAGLDEEDENMVEARNALAAARRDARRRVVDLGCGAGRDYPAFDERGIEYLGVDASEGMLTVARERFPEAAFEAQDLCALDLPERAFDGAFANASLHHVPTPALPNALTNIYACLRPGGVLLISAPLGKDAEGWSQARSKETRAWVAWRSQETLERHCGAAGFESVTVPTVQSYEGSSFQVFVWRRPADDSGE</sequence>
<dbReference type="PANTHER" id="PTHR43861:SF1">
    <property type="entry name" value="TRANS-ACONITATE 2-METHYLTRANSFERASE"/>
    <property type="match status" value="1"/>
</dbReference>